<sequence length="194" mass="20668">MSSAKAAVDVAASTGKPKKKSSKKKGKPVHAVLSIGANLGDREATLQRAVDDLNGLPKLAVTKVSPVFETEPVGGPEQPAYLNAVLICETSLSAKNLLAAIHTIEASHGRVRIERWGPRTLDIDIIDFGGRLHADSTLTLPHPRASERAFVLEPWRRIEPDAVLPGSGQVARLAEEAAETGTVYLRADIELGIS</sequence>
<feature type="compositionally biased region" description="Basic residues" evidence="9">
    <location>
        <begin position="16"/>
        <end position="28"/>
    </location>
</feature>
<evidence type="ECO:0000256" key="6">
    <source>
        <dbReference type="ARBA" id="ARBA00022777"/>
    </source>
</evidence>
<proteinExistence type="predicted"/>
<keyword evidence="12" id="KW-1185">Reference proteome</keyword>
<evidence type="ECO:0000313" key="12">
    <source>
        <dbReference type="Proteomes" id="UP001209083"/>
    </source>
</evidence>
<organism evidence="11 12">
    <name type="scientific">Saxibacter everestensis</name>
    <dbReference type="NCBI Taxonomy" id="2909229"/>
    <lineage>
        <taxon>Bacteria</taxon>
        <taxon>Bacillati</taxon>
        <taxon>Actinomycetota</taxon>
        <taxon>Actinomycetes</taxon>
        <taxon>Micrococcales</taxon>
        <taxon>Brevibacteriaceae</taxon>
        <taxon>Saxibacter</taxon>
    </lineage>
</organism>
<name>A0ABY8QPU8_9MICO</name>
<evidence type="ECO:0000259" key="10">
    <source>
        <dbReference type="PROSITE" id="PS00794"/>
    </source>
</evidence>
<dbReference type="Gene3D" id="3.30.70.560">
    <property type="entry name" value="7,8-Dihydro-6-hydroxymethylpterin-pyrophosphokinase HPPK"/>
    <property type="match status" value="1"/>
</dbReference>
<evidence type="ECO:0000256" key="1">
    <source>
        <dbReference type="ARBA" id="ARBA00000198"/>
    </source>
</evidence>
<dbReference type="InterPro" id="IPR000550">
    <property type="entry name" value="Hppk"/>
</dbReference>
<comment type="pathway">
    <text evidence="2">Cofactor biosynthesis; tetrahydrofolate biosynthesis; 2-amino-4-hydroxy-6-hydroxymethyl-7,8-dihydropteridine diphosphate from 7,8-dihydroneopterin triphosphate: step 4/4.</text>
</comment>
<dbReference type="InterPro" id="IPR035907">
    <property type="entry name" value="Hppk_sf"/>
</dbReference>
<feature type="compositionally biased region" description="Low complexity" evidence="9">
    <location>
        <begin position="1"/>
        <end position="15"/>
    </location>
</feature>
<keyword evidence="8" id="KW-0289">Folate biosynthesis</keyword>
<evidence type="ECO:0000256" key="8">
    <source>
        <dbReference type="ARBA" id="ARBA00022909"/>
    </source>
</evidence>
<keyword evidence="4 11" id="KW-0808">Transferase</keyword>
<dbReference type="PANTHER" id="PTHR43071:SF1">
    <property type="entry name" value="2-AMINO-4-HYDROXY-6-HYDROXYMETHYLDIHYDROPTERIDINE PYROPHOSPHOKINASE"/>
    <property type="match status" value="1"/>
</dbReference>
<reference evidence="11 12" key="1">
    <citation type="submission" date="2023-05" db="EMBL/GenBank/DDBJ databases">
        <title>Lithophilousrod everest ZFBP1038 complete genpme.</title>
        <authorList>
            <person name="Tian M."/>
        </authorList>
    </citation>
    <scope>NUCLEOTIDE SEQUENCE [LARGE SCALE GENOMIC DNA]</scope>
    <source>
        <strain evidence="11 12">ZFBP1038</strain>
    </source>
</reference>
<keyword evidence="6" id="KW-0418">Kinase</keyword>
<dbReference type="EMBL" id="CP090958">
    <property type="protein sequence ID" value="WGW10997.1"/>
    <property type="molecule type" value="Genomic_DNA"/>
</dbReference>
<evidence type="ECO:0000256" key="5">
    <source>
        <dbReference type="ARBA" id="ARBA00022741"/>
    </source>
</evidence>
<dbReference type="Proteomes" id="UP001209083">
    <property type="component" value="Chromosome"/>
</dbReference>
<evidence type="ECO:0000256" key="4">
    <source>
        <dbReference type="ARBA" id="ARBA00022679"/>
    </source>
</evidence>
<evidence type="ECO:0000256" key="9">
    <source>
        <dbReference type="SAM" id="MobiDB-lite"/>
    </source>
</evidence>
<keyword evidence="7" id="KW-0067">ATP-binding</keyword>
<comment type="catalytic activity">
    <reaction evidence="1">
        <text>6-hydroxymethyl-7,8-dihydropterin + ATP = (7,8-dihydropterin-6-yl)methyl diphosphate + AMP + H(+)</text>
        <dbReference type="Rhea" id="RHEA:11412"/>
        <dbReference type="ChEBI" id="CHEBI:15378"/>
        <dbReference type="ChEBI" id="CHEBI:30616"/>
        <dbReference type="ChEBI" id="CHEBI:44841"/>
        <dbReference type="ChEBI" id="CHEBI:72950"/>
        <dbReference type="ChEBI" id="CHEBI:456215"/>
        <dbReference type="EC" id="2.7.6.3"/>
    </reaction>
</comment>
<keyword evidence="5" id="KW-0547">Nucleotide-binding</keyword>
<evidence type="ECO:0000256" key="7">
    <source>
        <dbReference type="ARBA" id="ARBA00022840"/>
    </source>
</evidence>
<gene>
    <name evidence="11" type="primary">folK</name>
    <name evidence="11" type="ORF">LWF01_12900</name>
</gene>
<dbReference type="PANTHER" id="PTHR43071">
    <property type="entry name" value="2-AMINO-4-HYDROXY-6-HYDROXYMETHYLDIHYDROPTERIDINE PYROPHOSPHOKINASE"/>
    <property type="match status" value="1"/>
</dbReference>
<dbReference type="GO" id="GO:0003848">
    <property type="term" value="F:2-amino-4-hydroxy-6-hydroxymethyldihydropteridine diphosphokinase activity"/>
    <property type="evidence" value="ECO:0007669"/>
    <property type="project" value="UniProtKB-EC"/>
</dbReference>
<feature type="region of interest" description="Disordered" evidence="9">
    <location>
        <begin position="1"/>
        <end position="29"/>
    </location>
</feature>
<evidence type="ECO:0000256" key="3">
    <source>
        <dbReference type="ARBA" id="ARBA00013253"/>
    </source>
</evidence>
<evidence type="ECO:0000256" key="2">
    <source>
        <dbReference type="ARBA" id="ARBA00005051"/>
    </source>
</evidence>
<dbReference type="EC" id="2.7.6.3" evidence="3"/>
<protein>
    <recommendedName>
        <fullName evidence="3">2-amino-4-hydroxy-6-hydroxymethyldihydropteridine diphosphokinase</fullName>
        <ecNumber evidence="3">2.7.6.3</ecNumber>
    </recommendedName>
</protein>
<feature type="domain" description="7,8-dihydro-6-hydroxymethylpterin-pyrophosphokinase" evidence="10">
    <location>
        <begin position="115"/>
        <end position="126"/>
    </location>
</feature>
<dbReference type="SUPFAM" id="SSF55083">
    <property type="entry name" value="6-hydroxymethyl-7,8-dihydropterin pyrophosphokinase, HPPK"/>
    <property type="match status" value="1"/>
</dbReference>
<dbReference type="PROSITE" id="PS00794">
    <property type="entry name" value="HPPK"/>
    <property type="match status" value="1"/>
</dbReference>
<accession>A0ABY8QPU8</accession>
<dbReference type="CDD" id="cd00483">
    <property type="entry name" value="HPPK"/>
    <property type="match status" value="1"/>
</dbReference>
<evidence type="ECO:0000313" key="11">
    <source>
        <dbReference type="EMBL" id="WGW10997.1"/>
    </source>
</evidence>
<dbReference type="RefSeq" id="WP_349637778.1">
    <property type="nucleotide sequence ID" value="NZ_CP090958.1"/>
</dbReference>
<dbReference type="NCBIfam" id="TIGR01498">
    <property type="entry name" value="folK"/>
    <property type="match status" value="1"/>
</dbReference>
<dbReference type="Pfam" id="PF01288">
    <property type="entry name" value="HPPK"/>
    <property type="match status" value="1"/>
</dbReference>